<dbReference type="InterPro" id="IPR006239">
    <property type="entry name" value="DPNP"/>
</dbReference>
<feature type="binding site" evidence="10">
    <location>
        <position position="72"/>
    </location>
    <ligand>
        <name>Mg(2+)</name>
        <dbReference type="ChEBI" id="CHEBI:18420"/>
        <label>1</label>
        <note>catalytic</note>
    </ligand>
</feature>
<feature type="binding site" evidence="10">
    <location>
        <position position="140"/>
    </location>
    <ligand>
        <name>Mg(2+)</name>
        <dbReference type="ChEBI" id="CHEBI:18420"/>
        <label>1</label>
        <note>catalytic</note>
    </ligand>
</feature>
<comment type="caution">
    <text evidence="12">The sequence shown here is derived from an EMBL/GenBank/DDBJ whole genome shotgun (WGS) entry which is preliminary data.</text>
</comment>
<dbReference type="FunFam" id="3.30.540.10:FF:000015">
    <property type="entry name" value="3',5'-bisphosphate nucleotidase"/>
    <property type="match status" value="1"/>
</dbReference>
<organism evidence="12 13">
    <name type="scientific">Glutinoglossum americanum</name>
    <dbReference type="NCBI Taxonomy" id="1670608"/>
    <lineage>
        <taxon>Eukaryota</taxon>
        <taxon>Fungi</taxon>
        <taxon>Dikarya</taxon>
        <taxon>Ascomycota</taxon>
        <taxon>Pezizomycotina</taxon>
        <taxon>Geoglossomycetes</taxon>
        <taxon>Geoglossales</taxon>
        <taxon>Geoglossaceae</taxon>
        <taxon>Glutinoglossum</taxon>
    </lineage>
</organism>
<evidence type="ECO:0000256" key="4">
    <source>
        <dbReference type="ARBA" id="ARBA00022723"/>
    </source>
</evidence>
<dbReference type="PROSITE" id="PS00629">
    <property type="entry name" value="IMP_1"/>
    <property type="match status" value="1"/>
</dbReference>
<evidence type="ECO:0000313" key="13">
    <source>
        <dbReference type="Proteomes" id="UP000698800"/>
    </source>
</evidence>
<keyword evidence="13" id="KW-1185">Reference proteome</keyword>
<comment type="cofactor">
    <cofactor evidence="1 10 11">
        <name>Mg(2+)</name>
        <dbReference type="ChEBI" id="CHEBI:18420"/>
    </cofactor>
</comment>
<dbReference type="GO" id="GO:0016078">
    <property type="term" value="P:tRNA decay"/>
    <property type="evidence" value="ECO:0007669"/>
    <property type="project" value="UniProtKB-ARBA"/>
</dbReference>
<proteinExistence type="inferred from homology"/>
<evidence type="ECO:0000256" key="11">
    <source>
        <dbReference type="RuleBase" id="RU368076"/>
    </source>
</evidence>
<dbReference type="PANTHER" id="PTHR43200">
    <property type="entry name" value="PHOSPHATASE"/>
    <property type="match status" value="1"/>
</dbReference>
<feature type="binding site" evidence="10">
    <location>
        <position position="137"/>
    </location>
    <ligand>
        <name>Mg(2+)</name>
        <dbReference type="ChEBI" id="CHEBI:18420"/>
        <label>1</label>
        <note>catalytic</note>
    </ligand>
</feature>
<evidence type="ECO:0000256" key="1">
    <source>
        <dbReference type="ARBA" id="ARBA00001946"/>
    </source>
</evidence>
<dbReference type="AlphaFoldDB" id="A0A9P8I3E2"/>
<dbReference type="InterPro" id="IPR000760">
    <property type="entry name" value="Inositol_monophosphatase-like"/>
</dbReference>
<gene>
    <name evidence="12" type="ORF">FGG08_000675</name>
</gene>
<dbReference type="FunFam" id="3.40.190.80:FF:000003">
    <property type="entry name" value="PAP-specific phosphatase HAL2-like"/>
    <property type="match status" value="1"/>
</dbReference>
<keyword evidence="4 10" id="KW-0479">Metal-binding</keyword>
<comment type="catalytic activity">
    <reaction evidence="7">
        <text>adenosine 2',5'-bisphosphate + H2O = AMP + phosphate</text>
        <dbReference type="Rhea" id="RHEA:77643"/>
        <dbReference type="ChEBI" id="CHEBI:15377"/>
        <dbReference type="ChEBI" id="CHEBI:43474"/>
        <dbReference type="ChEBI" id="CHEBI:194156"/>
        <dbReference type="ChEBI" id="CHEBI:456215"/>
        <dbReference type="EC" id="3.1.3.7"/>
    </reaction>
    <physiologicalReaction direction="left-to-right" evidence="7">
        <dbReference type="Rhea" id="RHEA:77644"/>
    </physiologicalReaction>
</comment>
<evidence type="ECO:0000256" key="7">
    <source>
        <dbReference type="ARBA" id="ARBA00044466"/>
    </source>
</evidence>
<evidence type="ECO:0000256" key="8">
    <source>
        <dbReference type="ARBA" id="ARBA00044479"/>
    </source>
</evidence>
<dbReference type="GO" id="GO:0043647">
    <property type="term" value="P:inositol phosphate metabolic process"/>
    <property type="evidence" value="ECO:0007669"/>
    <property type="project" value="UniProtKB-UniRule"/>
</dbReference>
<dbReference type="PROSITE" id="PS00630">
    <property type="entry name" value="IMP_2"/>
    <property type="match status" value="1"/>
</dbReference>
<dbReference type="EMBL" id="JAGHQL010000008">
    <property type="protein sequence ID" value="KAH0545221.1"/>
    <property type="molecule type" value="Genomic_DNA"/>
</dbReference>
<sequence length="357" mass="37761">MSPPDNYPVERLIATLAVHRATIYTQKVFHSFVKGTVSKDDKSPVTIGDFGAQALVIAAIRHNFPDDEIIAEEESSLLRSNSDLCDQVWKLVSQISLPNGEEDSQLGGPLKSEDAMLDAIDSGKSAGGSTGRIWALDPIDGTLGFLRGGQYAVCLALIQDGEVVVAALGCPNLPIDKTARVINSESGRGDQSDDGLGVLFSAVAGHGASIRPLTGESGAEEQPIQMREPPSLSLATFCEGVESAHSSHNQQKAIAERLGIVAASVQLDSAAKYGVIARGSADIYLRLPRTLSYEEKIWDHAAGYLVVKEAGAEVTDAIGNRIDFGKGRTLVTNKGIVAAPRAIHGKVLEAVRAVRGI</sequence>
<evidence type="ECO:0000256" key="9">
    <source>
        <dbReference type="ARBA" id="ARBA00044484"/>
    </source>
</evidence>
<evidence type="ECO:0000256" key="2">
    <source>
        <dbReference type="ARBA" id="ARBA00009759"/>
    </source>
</evidence>
<comment type="catalytic activity">
    <reaction evidence="8">
        <text>adenosine 3',5'-bisphosphate + H2O = AMP + phosphate</text>
        <dbReference type="Rhea" id="RHEA:10040"/>
        <dbReference type="ChEBI" id="CHEBI:15377"/>
        <dbReference type="ChEBI" id="CHEBI:43474"/>
        <dbReference type="ChEBI" id="CHEBI:58343"/>
        <dbReference type="ChEBI" id="CHEBI:456215"/>
        <dbReference type="EC" id="3.1.3.7"/>
    </reaction>
    <physiologicalReaction direction="left-to-right" evidence="8">
        <dbReference type="Rhea" id="RHEA:10041"/>
    </physiologicalReaction>
</comment>
<dbReference type="Pfam" id="PF00459">
    <property type="entry name" value="Inositol_P"/>
    <property type="match status" value="1"/>
</dbReference>
<dbReference type="GO" id="GO:0008441">
    <property type="term" value="F:3'(2'),5'-bisphosphate nucleotidase activity"/>
    <property type="evidence" value="ECO:0007669"/>
    <property type="project" value="UniProtKB-UniRule"/>
</dbReference>
<dbReference type="Gene3D" id="3.40.190.80">
    <property type="match status" value="1"/>
</dbReference>
<dbReference type="EC" id="3.1.3.7" evidence="3 11"/>
<dbReference type="GO" id="GO:0046872">
    <property type="term" value="F:metal ion binding"/>
    <property type="evidence" value="ECO:0007669"/>
    <property type="project" value="UniProtKB-UniRule"/>
</dbReference>
<evidence type="ECO:0000256" key="10">
    <source>
        <dbReference type="PIRSR" id="PIRSR600760-2"/>
    </source>
</evidence>
<dbReference type="CDD" id="cd01517">
    <property type="entry name" value="PAP_phosphatase"/>
    <property type="match status" value="1"/>
</dbReference>
<dbReference type="NCBIfam" id="TIGR01330">
    <property type="entry name" value="bisphos_HAL2"/>
    <property type="match status" value="1"/>
</dbReference>
<name>A0A9P8I3E2_9PEZI</name>
<comment type="similarity">
    <text evidence="2 11">Belongs to the inositol monophosphatase superfamily.</text>
</comment>
<dbReference type="Proteomes" id="UP000698800">
    <property type="component" value="Unassembled WGS sequence"/>
</dbReference>
<keyword evidence="6 10" id="KW-0460">Magnesium</keyword>
<evidence type="ECO:0000256" key="6">
    <source>
        <dbReference type="ARBA" id="ARBA00022842"/>
    </source>
</evidence>
<dbReference type="SUPFAM" id="SSF56655">
    <property type="entry name" value="Carbohydrate phosphatase"/>
    <property type="match status" value="1"/>
</dbReference>
<keyword evidence="5 11" id="KW-0378">Hydrolase</keyword>
<dbReference type="InterPro" id="IPR020583">
    <property type="entry name" value="Inositol_monoP_metal-BS"/>
</dbReference>
<dbReference type="InterPro" id="IPR051090">
    <property type="entry name" value="Inositol_monoP_superfamily"/>
</dbReference>
<protein>
    <recommendedName>
        <fullName evidence="3 11">3'(2'),5'-bisphosphate nucleotidase</fullName>
        <ecNumber evidence="3 11">3.1.3.7</ecNumber>
    </recommendedName>
</protein>
<evidence type="ECO:0000313" key="12">
    <source>
        <dbReference type="EMBL" id="KAH0545221.1"/>
    </source>
</evidence>
<dbReference type="OrthoDB" id="411145at2759"/>
<dbReference type="PANTHER" id="PTHR43200:SF6">
    <property type="entry name" value="3'(2'),5'-BISPHOSPHATE NUCLEOTIDASE"/>
    <property type="match status" value="1"/>
</dbReference>
<evidence type="ECO:0000256" key="5">
    <source>
        <dbReference type="ARBA" id="ARBA00022801"/>
    </source>
</evidence>
<evidence type="ECO:0000256" key="3">
    <source>
        <dbReference type="ARBA" id="ARBA00012633"/>
    </source>
</evidence>
<dbReference type="GO" id="GO:0000103">
    <property type="term" value="P:sulfate assimilation"/>
    <property type="evidence" value="ECO:0007669"/>
    <property type="project" value="TreeGrafter"/>
</dbReference>
<feature type="binding site" evidence="10">
    <location>
        <position position="139"/>
    </location>
    <ligand>
        <name>Mg(2+)</name>
        <dbReference type="ChEBI" id="CHEBI:18420"/>
        <label>1</label>
        <note>catalytic</note>
    </ligand>
</feature>
<comment type="catalytic activity">
    <reaction evidence="9">
        <text>3'-phosphoadenylyl sulfate + H2O = adenosine 5'-phosphosulfate + phosphate</text>
        <dbReference type="Rhea" id="RHEA:77639"/>
        <dbReference type="ChEBI" id="CHEBI:15377"/>
        <dbReference type="ChEBI" id="CHEBI:43474"/>
        <dbReference type="ChEBI" id="CHEBI:58243"/>
        <dbReference type="ChEBI" id="CHEBI:58339"/>
        <dbReference type="EC" id="3.1.3.7"/>
    </reaction>
    <physiologicalReaction direction="left-to-right" evidence="9">
        <dbReference type="Rhea" id="RHEA:77640"/>
    </physiologicalReaction>
</comment>
<accession>A0A9P8I3E2</accession>
<dbReference type="Gene3D" id="3.30.540.10">
    <property type="entry name" value="Fructose-1,6-Bisphosphatase, subunit A, domain 1"/>
    <property type="match status" value="1"/>
</dbReference>
<reference evidence="12" key="1">
    <citation type="submission" date="2021-03" db="EMBL/GenBank/DDBJ databases">
        <title>Comparative genomics and phylogenomic investigation of the class Geoglossomycetes provide insights into ecological specialization and systematics.</title>
        <authorList>
            <person name="Melie T."/>
            <person name="Pirro S."/>
            <person name="Miller A.N."/>
            <person name="Quandt A."/>
        </authorList>
    </citation>
    <scope>NUCLEOTIDE SEQUENCE</scope>
    <source>
        <strain evidence="12">GBOQ0MN5Z8</strain>
    </source>
</reference>
<dbReference type="GO" id="GO:0046854">
    <property type="term" value="P:phosphatidylinositol phosphate biosynthetic process"/>
    <property type="evidence" value="ECO:0007669"/>
    <property type="project" value="InterPro"/>
</dbReference>
<dbReference type="InterPro" id="IPR020550">
    <property type="entry name" value="Inositol_monophosphatase_CS"/>
</dbReference>
<comment type="function">
    <text evidence="11">Converts adenosine 3'-phosphate 5'-phosphosulfate (PAPS) to adenosine 5'-phosphosulfate (APS) and 3'(2')-phosphoadenosine 5'-phosphate (PAP) to AMP.</text>
</comment>
<feature type="binding site" evidence="10">
    <location>
        <position position="299"/>
    </location>
    <ligand>
        <name>Mg(2+)</name>
        <dbReference type="ChEBI" id="CHEBI:18420"/>
        <label>1</label>
        <note>catalytic</note>
    </ligand>
</feature>